<dbReference type="GO" id="GO:0032438">
    <property type="term" value="P:melanosome organization"/>
    <property type="evidence" value="ECO:0007669"/>
    <property type="project" value="TreeGrafter"/>
</dbReference>
<gene>
    <name evidence="12" type="primary">asip1</name>
</gene>
<dbReference type="PROSITE" id="PS60024">
    <property type="entry name" value="AGOUTI_1"/>
    <property type="match status" value="1"/>
</dbReference>
<evidence type="ECO:0000256" key="3">
    <source>
        <dbReference type="ARBA" id="ARBA00022525"/>
    </source>
</evidence>
<dbReference type="InterPro" id="IPR007733">
    <property type="entry name" value="Agouti"/>
</dbReference>
<feature type="disulfide bond" evidence="9">
    <location>
        <begin position="100"/>
        <end position="118"/>
    </location>
</feature>
<dbReference type="CTD" id="798574"/>
<feature type="signal peptide" evidence="10">
    <location>
        <begin position="1"/>
        <end position="15"/>
    </location>
</feature>
<reference evidence="12" key="3">
    <citation type="submission" date="2025-09" db="UniProtKB">
        <authorList>
            <consortium name="Ensembl"/>
        </authorList>
    </citation>
    <scope>IDENTIFICATION</scope>
</reference>
<dbReference type="OrthoDB" id="8717782at2759"/>
<evidence type="ECO:0000256" key="1">
    <source>
        <dbReference type="ARBA" id="ARBA00004613"/>
    </source>
</evidence>
<dbReference type="PROSITE" id="PS51150">
    <property type="entry name" value="AGOUTI_2"/>
    <property type="match status" value="1"/>
</dbReference>
<evidence type="ECO:0000256" key="2">
    <source>
        <dbReference type="ARBA" id="ARBA00017885"/>
    </source>
</evidence>
<dbReference type="GeneID" id="114463115"/>
<evidence type="ECO:0000313" key="13">
    <source>
        <dbReference type="Proteomes" id="UP000694680"/>
    </source>
</evidence>
<dbReference type="GO" id="GO:0005615">
    <property type="term" value="C:extracellular space"/>
    <property type="evidence" value="ECO:0007669"/>
    <property type="project" value="TreeGrafter"/>
</dbReference>
<evidence type="ECO:0000256" key="6">
    <source>
        <dbReference type="ARBA" id="ARBA00023157"/>
    </source>
</evidence>
<dbReference type="InterPro" id="IPR027300">
    <property type="entry name" value="Agouti_dom"/>
</dbReference>
<proteinExistence type="predicted"/>
<protein>
    <recommendedName>
        <fullName evidence="2">Agouti-signaling protein</fullName>
    </recommendedName>
    <alternativeName>
        <fullName evidence="8">Agouti switch protein</fullName>
    </alternativeName>
</protein>
<evidence type="ECO:0000313" key="12">
    <source>
        <dbReference type="Ensembl" id="ENSGWIP00000001413.1"/>
    </source>
</evidence>
<dbReference type="SUPFAM" id="SSF57055">
    <property type="entry name" value="Agouti-related protein"/>
    <property type="match status" value="1"/>
</dbReference>
<keyword evidence="3" id="KW-0964">Secreted</keyword>
<evidence type="ECO:0000256" key="5">
    <source>
        <dbReference type="ARBA" id="ARBA00022854"/>
    </source>
</evidence>
<feature type="disulfide bond" evidence="9">
    <location>
        <begin position="104"/>
        <end position="125"/>
    </location>
</feature>
<evidence type="ECO:0000256" key="9">
    <source>
        <dbReference type="PROSITE-ProRule" id="PRU00494"/>
    </source>
</evidence>
<dbReference type="GO" id="GO:0031779">
    <property type="term" value="F:melanocortin receptor binding"/>
    <property type="evidence" value="ECO:0007669"/>
    <property type="project" value="TreeGrafter"/>
</dbReference>
<dbReference type="Ensembl" id="ENSGWIT00000001523.1">
    <property type="protein sequence ID" value="ENSGWIP00000001413.1"/>
    <property type="gene ID" value="ENSGWIG00000000827.1"/>
</dbReference>
<evidence type="ECO:0000256" key="10">
    <source>
        <dbReference type="SAM" id="SignalP"/>
    </source>
</evidence>
<comment type="subcellular location">
    <subcellularLocation>
        <location evidence="1">Secreted</location>
    </subcellularLocation>
</comment>
<evidence type="ECO:0000256" key="4">
    <source>
        <dbReference type="ARBA" id="ARBA00022729"/>
    </source>
</evidence>
<name>A0A8C5D4M9_GOUWI</name>
<evidence type="ECO:0000259" key="11">
    <source>
        <dbReference type="PROSITE" id="PS51150"/>
    </source>
</evidence>
<feature type="disulfide bond" evidence="9">
    <location>
        <begin position="93"/>
        <end position="107"/>
    </location>
</feature>
<feature type="domain" description="Agouti" evidence="11">
    <location>
        <begin position="86"/>
        <end position="125"/>
    </location>
</feature>
<dbReference type="Proteomes" id="UP000694680">
    <property type="component" value="Chromosome 5"/>
</dbReference>
<keyword evidence="7" id="KW-0325">Glycoprotein</keyword>
<evidence type="ECO:0000256" key="7">
    <source>
        <dbReference type="ARBA" id="ARBA00023180"/>
    </source>
</evidence>
<dbReference type="GO" id="GO:0005184">
    <property type="term" value="F:neuropeptide hormone activity"/>
    <property type="evidence" value="ECO:0007669"/>
    <property type="project" value="TreeGrafter"/>
</dbReference>
<accession>A0A8C5D4M9</accession>
<organism evidence="12 13">
    <name type="scientific">Gouania willdenowi</name>
    <name type="common">Blunt-snouted clingfish</name>
    <name type="synonym">Lepadogaster willdenowi</name>
    <dbReference type="NCBI Taxonomy" id="441366"/>
    <lineage>
        <taxon>Eukaryota</taxon>
        <taxon>Metazoa</taxon>
        <taxon>Chordata</taxon>
        <taxon>Craniata</taxon>
        <taxon>Vertebrata</taxon>
        <taxon>Euteleostomi</taxon>
        <taxon>Actinopterygii</taxon>
        <taxon>Neopterygii</taxon>
        <taxon>Teleostei</taxon>
        <taxon>Neoteleostei</taxon>
        <taxon>Acanthomorphata</taxon>
        <taxon>Ovalentaria</taxon>
        <taxon>Blenniimorphae</taxon>
        <taxon>Blenniiformes</taxon>
        <taxon>Gobiesocoidei</taxon>
        <taxon>Gobiesocidae</taxon>
        <taxon>Gobiesocinae</taxon>
        <taxon>Gouania</taxon>
    </lineage>
</organism>
<keyword evidence="4 10" id="KW-0732">Signal</keyword>
<keyword evidence="13" id="KW-1185">Reference proteome</keyword>
<evidence type="ECO:0000256" key="8">
    <source>
        <dbReference type="ARBA" id="ARBA00033432"/>
    </source>
</evidence>
<dbReference type="InterPro" id="IPR036836">
    <property type="entry name" value="Agouti_dom_sf"/>
</dbReference>
<feature type="chain" id="PRO_5034990469" description="Agouti-signaling protein" evidence="10">
    <location>
        <begin position="16"/>
        <end position="125"/>
    </location>
</feature>
<dbReference type="SMART" id="SM00792">
    <property type="entry name" value="Agouti"/>
    <property type="match status" value="1"/>
</dbReference>
<feature type="disulfide bond" evidence="9">
    <location>
        <begin position="86"/>
        <end position="101"/>
    </location>
</feature>
<dbReference type="PANTHER" id="PTHR16551:SF1">
    <property type="entry name" value="AGOUTI-SIGNALING PROTEIN"/>
    <property type="match status" value="1"/>
</dbReference>
<dbReference type="Pfam" id="PF05039">
    <property type="entry name" value="Agouti"/>
    <property type="match status" value="1"/>
</dbReference>
<dbReference type="GO" id="GO:0009755">
    <property type="term" value="P:hormone-mediated signaling pathway"/>
    <property type="evidence" value="ECO:0007669"/>
    <property type="project" value="InterPro"/>
</dbReference>
<feature type="disulfide bond" evidence="9">
    <location>
        <begin position="109"/>
        <end position="116"/>
    </location>
</feature>
<sequence length="125" mass="13949">MYAFLLLSCFIFAASEFFFCGSTHMIVDDRLSNQNAIASYSKNLEMSSPPVAIVELPKASVKKKKTKKHKKNKYGGNKRPFRPANCVSLWGSCKAPGKTCCDPCAFCKCRLFKTVCFCRLGNPQC</sequence>
<dbReference type="PANTHER" id="PTHR16551">
    <property type="entry name" value="AGOUTI RELATED"/>
    <property type="match status" value="1"/>
</dbReference>
<dbReference type="RefSeq" id="XP_028302186.1">
    <property type="nucleotide sequence ID" value="XM_028446385.1"/>
</dbReference>
<keyword evidence="5" id="KW-0960">Knottin</keyword>
<dbReference type="Gene3D" id="4.10.760.10">
    <property type="entry name" value="Agouti domain"/>
    <property type="match status" value="1"/>
</dbReference>
<reference evidence="12" key="1">
    <citation type="submission" date="2020-06" db="EMBL/GenBank/DDBJ databases">
        <authorList>
            <consortium name="Wellcome Sanger Institute Data Sharing"/>
        </authorList>
    </citation>
    <scope>NUCLEOTIDE SEQUENCE [LARGE SCALE GENOMIC DNA]</scope>
</reference>
<reference evidence="12" key="2">
    <citation type="submission" date="2025-08" db="UniProtKB">
        <authorList>
            <consortium name="Ensembl"/>
        </authorList>
    </citation>
    <scope>IDENTIFICATION</scope>
</reference>
<dbReference type="AlphaFoldDB" id="A0A8C5D4M9"/>
<keyword evidence="6 9" id="KW-1015">Disulfide bond</keyword>